<dbReference type="PROSITE" id="PS50110">
    <property type="entry name" value="RESPONSE_REGULATORY"/>
    <property type="match status" value="1"/>
</dbReference>
<keyword evidence="3 9" id="KW-0597">Phosphoprotein</keyword>
<gene>
    <name evidence="11" type="ORF">D7Z54_19835</name>
</gene>
<evidence type="ECO:0000256" key="5">
    <source>
        <dbReference type="ARBA" id="ARBA00023015"/>
    </source>
</evidence>
<evidence type="ECO:0000256" key="6">
    <source>
        <dbReference type="ARBA" id="ARBA00023125"/>
    </source>
</evidence>
<evidence type="ECO:0000313" key="11">
    <source>
        <dbReference type="EMBL" id="RSL31691.1"/>
    </source>
</evidence>
<dbReference type="Pfam" id="PF00072">
    <property type="entry name" value="Response_reg"/>
    <property type="match status" value="1"/>
</dbReference>
<dbReference type="InterPro" id="IPR051271">
    <property type="entry name" value="2C-system_Tx_regulators"/>
</dbReference>
<keyword evidence="4" id="KW-0902">Two-component regulatory system</keyword>
<dbReference type="EMBL" id="RBVX01000022">
    <property type="protein sequence ID" value="RSL31691.1"/>
    <property type="molecule type" value="Genomic_DNA"/>
</dbReference>
<dbReference type="InterPro" id="IPR024187">
    <property type="entry name" value="Sig_transdc_resp-reg_cit/mal"/>
</dbReference>
<organism evidence="11 12">
    <name type="scientific">Salibacterium salarium</name>
    <dbReference type="NCBI Taxonomy" id="284579"/>
    <lineage>
        <taxon>Bacteria</taxon>
        <taxon>Bacillati</taxon>
        <taxon>Bacillota</taxon>
        <taxon>Bacilli</taxon>
        <taxon>Bacillales</taxon>
        <taxon>Bacillaceae</taxon>
    </lineage>
</organism>
<dbReference type="SUPFAM" id="SSF52172">
    <property type="entry name" value="CheY-like"/>
    <property type="match status" value="1"/>
</dbReference>
<keyword evidence="2" id="KW-0963">Cytoplasm</keyword>
<evidence type="ECO:0000256" key="8">
    <source>
        <dbReference type="ARBA" id="ARBA00023163"/>
    </source>
</evidence>
<proteinExistence type="predicted"/>
<dbReference type="GO" id="GO:0003677">
    <property type="term" value="F:DNA binding"/>
    <property type="evidence" value="ECO:0007669"/>
    <property type="project" value="UniProtKB-KW"/>
</dbReference>
<evidence type="ECO:0000256" key="4">
    <source>
        <dbReference type="ARBA" id="ARBA00023012"/>
    </source>
</evidence>
<keyword evidence="7" id="KW-0010">Activator</keyword>
<dbReference type="GO" id="GO:0005737">
    <property type="term" value="C:cytoplasm"/>
    <property type="evidence" value="ECO:0007669"/>
    <property type="project" value="UniProtKB-SubCell"/>
</dbReference>
<dbReference type="PIRSF" id="PIRSF006171">
    <property type="entry name" value="RR_citrat_malat"/>
    <property type="match status" value="1"/>
</dbReference>
<protein>
    <submittedName>
        <fullName evidence="11">Response regulator</fullName>
    </submittedName>
</protein>
<evidence type="ECO:0000313" key="12">
    <source>
        <dbReference type="Proteomes" id="UP000275076"/>
    </source>
</evidence>
<dbReference type="PANTHER" id="PTHR45526">
    <property type="entry name" value="TRANSCRIPTIONAL REGULATORY PROTEIN DPIA"/>
    <property type="match status" value="1"/>
</dbReference>
<reference evidence="11 12" key="1">
    <citation type="submission" date="2018-10" db="EMBL/GenBank/DDBJ databases">
        <title>Draft genome sequence of Bacillus salarius IM0101, isolated from a hypersaline soil in Inner Mongolia, China.</title>
        <authorList>
            <person name="Yamprayoonswat W."/>
            <person name="Boonvisut S."/>
            <person name="Jumpathong W."/>
            <person name="Sittihan S."/>
            <person name="Ruangsuj P."/>
            <person name="Wanthongcharoen S."/>
            <person name="Thongpramul N."/>
            <person name="Pimmason S."/>
            <person name="Yu B."/>
            <person name="Yasawong M."/>
        </authorList>
    </citation>
    <scope>NUCLEOTIDE SEQUENCE [LARGE SCALE GENOMIC DNA]</scope>
    <source>
        <strain evidence="11 12">IM0101</strain>
    </source>
</reference>
<dbReference type="PANTHER" id="PTHR45526:SF6">
    <property type="entry name" value="TRANSCRIPTIONAL REGULATORY PROTEIN CITT"/>
    <property type="match status" value="1"/>
</dbReference>
<dbReference type="InterPro" id="IPR048714">
    <property type="entry name" value="DpiA-like_HTH"/>
</dbReference>
<sequence>MIKVGIAEDDFRIASIHQELVNQVSDFQCEDQALNANETMTMLEKQPIDLLLLDIYMPDELGTNLLGKIRETYPSVDILIISASTDTEHVQKSLRYGVFDYIIKPVSLERLEKTLEEYRLFYQQLNETTEMTQDHIDKLTSFRSSPNDSLPTHGNIEEEYLPKGIDVLTLQTVRQELEKTEAGVTAEDMGKHLGASRTTARRYLEYLISTDQAEAKPIYGIVGRPERKYFSNKA</sequence>
<evidence type="ECO:0000256" key="9">
    <source>
        <dbReference type="PROSITE-ProRule" id="PRU00169"/>
    </source>
</evidence>
<dbReference type="AlphaFoldDB" id="A0A3R9P2X1"/>
<dbReference type="SMART" id="SM00448">
    <property type="entry name" value="REC"/>
    <property type="match status" value="1"/>
</dbReference>
<comment type="subcellular location">
    <subcellularLocation>
        <location evidence="1">Cytoplasm</location>
    </subcellularLocation>
</comment>
<evidence type="ECO:0000256" key="7">
    <source>
        <dbReference type="ARBA" id="ARBA00023159"/>
    </source>
</evidence>
<keyword evidence="6" id="KW-0238">DNA-binding</keyword>
<keyword evidence="12" id="KW-1185">Reference proteome</keyword>
<evidence type="ECO:0000259" key="10">
    <source>
        <dbReference type="PROSITE" id="PS50110"/>
    </source>
</evidence>
<keyword evidence="8" id="KW-0804">Transcription</keyword>
<comment type="caution">
    <text evidence="11">The sequence shown here is derived from an EMBL/GenBank/DDBJ whole genome shotgun (WGS) entry which is preliminary data.</text>
</comment>
<dbReference type="GO" id="GO:0003700">
    <property type="term" value="F:DNA-binding transcription factor activity"/>
    <property type="evidence" value="ECO:0007669"/>
    <property type="project" value="InterPro"/>
</dbReference>
<dbReference type="GO" id="GO:0000156">
    <property type="term" value="F:phosphorelay response regulator activity"/>
    <property type="evidence" value="ECO:0007669"/>
    <property type="project" value="TreeGrafter"/>
</dbReference>
<accession>A0A3R9P2X1</accession>
<dbReference type="Gene3D" id="3.40.50.2300">
    <property type="match status" value="1"/>
</dbReference>
<name>A0A3R9P2X1_9BACI</name>
<feature type="domain" description="Response regulatory" evidence="10">
    <location>
        <begin position="3"/>
        <end position="119"/>
    </location>
</feature>
<dbReference type="OrthoDB" id="9759232at2"/>
<feature type="modified residue" description="4-aspartylphosphate" evidence="9">
    <location>
        <position position="54"/>
    </location>
</feature>
<dbReference type="RefSeq" id="WP_125558263.1">
    <property type="nucleotide sequence ID" value="NZ_RBVX01000022.1"/>
</dbReference>
<dbReference type="Proteomes" id="UP000275076">
    <property type="component" value="Unassembled WGS sequence"/>
</dbReference>
<evidence type="ECO:0000256" key="1">
    <source>
        <dbReference type="ARBA" id="ARBA00004496"/>
    </source>
</evidence>
<keyword evidence="5" id="KW-0805">Transcription regulation</keyword>
<dbReference type="Pfam" id="PF20714">
    <property type="entry name" value="HTH_64"/>
    <property type="match status" value="1"/>
</dbReference>
<dbReference type="InterPro" id="IPR001789">
    <property type="entry name" value="Sig_transdc_resp-reg_receiver"/>
</dbReference>
<dbReference type="InterPro" id="IPR011006">
    <property type="entry name" value="CheY-like_superfamily"/>
</dbReference>
<evidence type="ECO:0000256" key="2">
    <source>
        <dbReference type="ARBA" id="ARBA00022490"/>
    </source>
</evidence>
<evidence type="ECO:0000256" key="3">
    <source>
        <dbReference type="ARBA" id="ARBA00022553"/>
    </source>
</evidence>